<reference evidence="1" key="2">
    <citation type="submission" date="2022-03" db="EMBL/GenBank/DDBJ databases">
        <title>Draft title - Genomic analysis of global carrot germplasm unveils the trajectory of domestication and the origin of high carotenoid orange carrot.</title>
        <authorList>
            <person name="Iorizzo M."/>
            <person name="Ellison S."/>
            <person name="Senalik D."/>
            <person name="Macko-Podgorni A."/>
            <person name="Grzebelus D."/>
            <person name="Bostan H."/>
            <person name="Rolling W."/>
            <person name="Curaba J."/>
            <person name="Simon P."/>
        </authorList>
    </citation>
    <scope>NUCLEOTIDE SEQUENCE</scope>
    <source>
        <tissue evidence="1">Leaf</tissue>
    </source>
</reference>
<dbReference type="Gramene" id="KZM90377">
    <property type="protein sequence ID" value="KZM90377"/>
    <property type="gene ID" value="DCAR_022258"/>
</dbReference>
<dbReference type="EMBL" id="CP093348">
    <property type="protein sequence ID" value="WOH04518.1"/>
    <property type="molecule type" value="Genomic_DNA"/>
</dbReference>
<reference evidence="1" key="1">
    <citation type="journal article" date="2016" name="Nat. Genet.">
        <title>A high-quality carrot genome assembly provides new insights into carotenoid accumulation and asterid genome evolution.</title>
        <authorList>
            <person name="Iorizzo M."/>
            <person name="Ellison S."/>
            <person name="Senalik D."/>
            <person name="Zeng P."/>
            <person name="Satapoomin P."/>
            <person name="Huang J."/>
            <person name="Bowman M."/>
            <person name="Iovene M."/>
            <person name="Sanseverino W."/>
            <person name="Cavagnaro P."/>
            <person name="Yildiz M."/>
            <person name="Macko-Podgorni A."/>
            <person name="Moranska E."/>
            <person name="Grzebelus E."/>
            <person name="Grzebelus D."/>
            <person name="Ashrafi H."/>
            <person name="Zheng Z."/>
            <person name="Cheng S."/>
            <person name="Spooner D."/>
            <person name="Van Deynze A."/>
            <person name="Simon P."/>
        </authorList>
    </citation>
    <scope>NUCLEOTIDE SEQUENCE</scope>
    <source>
        <tissue evidence="1">Leaf</tissue>
    </source>
</reference>
<evidence type="ECO:0000313" key="1">
    <source>
        <dbReference type="EMBL" id="WOH04518.1"/>
    </source>
</evidence>
<proteinExistence type="predicted"/>
<dbReference type="AlphaFoldDB" id="A0A164VI48"/>
<dbReference type="Proteomes" id="UP000077755">
    <property type="component" value="Chromosome 6"/>
</dbReference>
<evidence type="ECO:0000313" key="2">
    <source>
        <dbReference type="Proteomes" id="UP000077755"/>
    </source>
</evidence>
<accession>A0A164VI48</accession>
<name>A0A164VI48_DAUCS</name>
<protein>
    <submittedName>
        <fullName evidence="1">Uncharacterized protein</fullName>
    </submittedName>
</protein>
<organism evidence="1 2">
    <name type="scientific">Daucus carota subsp. sativus</name>
    <name type="common">Carrot</name>
    <dbReference type="NCBI Taxonomy" id="79200"/>
    <lineage>
        <taxon>Eukaryota</taxon>
        <taxon>Viridiplantae</taxon>
        <taxon>Streptophyta</taxon>
        <taxon>Embryophyta</taxon>
        <taxon>Tracheophyta</taxon>
        <taxon>Spermatophyta</taxon>
        <taxon>Magnoliopsida</taxon>
        <taxon>eudicotyledons</taxon>
        <taxon>Gunneridae</taxon>
        <taxon>Pentapetalae</taxon>
        <taxon>asterids</taxon>
        <taxon>campanulids</taxon>
        <taxon>Apiales</taxon>
        <taxon>Apiaceae</taxon>
        <taxon>Apioideae</taxon>
        <taxon>Scandiceae</taxon>
        <taxon>Daucinae</taxon>
        <taxon>Daucus</taxon>
        <taxon>Daucus sect. Daucus</taxon>
    </lineage>
</organism>
<gene>
    <name evidence="1" type="ORF">DCAR_0623927</name>
</gene>
<sequence>MERESMEEGLINKFMSKDDIKINDVASSSVTPLLLFSAGLSGLAAFSNGCAFGYTSAAEAGIMEDLNLSIAQDRVVECRKQGDRLKPYTIKKTRSCES</sequence>
<keyword evidence="2" id="KW-1185">Reference proteome</keyword>